<feature type="transmembrane region" description="Helical" evidence="1">
    <location>
        <begin position="6"/>
        <end position="25"/>
    </location>
</feature>
<keyword evidence="1" id="KW-1133">Transmembrane helix</keyword>
<dbReference type="PATRIC" id="fig|507626.3.peg.2578"/>
<dbReference type="EMBL" id="CP014226">
    <property type="protein sequence ID" value="AMD01636.1"/>
    <property type="molecule type" value="Genomic_DNA"/>
</dbReference>
<proteinExistence type="predicted"/>
<dbReference type="STRING" id="507626.LOKO_02576"/>
<reference evidence="2 3" key="2">
    <citation type="submission" date="2016-02" db="EMBL/GenBank/DDBJ databases">
        <authorList>
            <person name="Wen L."/>
            <person name="He K."/>
            <person name="Yang H."/>
        </authorList>
    </citation>
    <scope>NUCLEOTIDE SEQUENCE [LARGE SCALE GENOMIC DNA]</scope>
    <source>
        <strain evidence="2 3">AGD 8-3</strain>
    </source>
</reference>
<keyword evidence="1" id="KW-0472">Membrane</keyword>
<protein>
    <submittedName>
        <fullName evidence="2">Uncharacterized protein</fullName>
    </submittedName>
</protein>
<evidence type="ECO:0000256" key="1">
    <source>
        <dbReference type="SAM" id="Phobius"/>
    </source>
</evidence>
<reference evidence="2 3" key="1">
    <citation type="journal article" date="2016" name="Genome Announc.">
        <title>Draft Genome Sequence of 'Halomonas chromatireducens' Strain AGD 8-3, a Haloalkaliphilic Chromate- and Selenite-Reducing Gammaproteobacterium.</title>
        <authorList>
            <person name="Sharko F.S."/>
            <person name="Shapovalova A.A."/>
            <person name="Tsygankova S.V."/>
            <person name="Komova A.V."/>
            <person name="Boulygina E.S."/>
            <person name="Teslyuk A.B."/>
            <person name="Gotovtsev P.M."/>
            <person name="Namsaraev Z.B."/>
            <person name="Khijniak T.V."/>
            <person name="Nedoluzhko A.V."/>
            <person name="Vasilov R.G."/>
        </authorList>
    </citation>
    <scope>NUCLEOTIDE SEQUENCE [LARGE SCALE GENOMIC DNA]</scope>
    <source>
        <strain evidence="2 3">AGD 8-3</strain>
    </source>
</reference>
<evidence type="ECO:0000313" key="2">
    <source>
        <dbReference type="EMBL" id="AMD01636.1"/>
    </source>
</evidence>
<name>A0A0X8HFE3_9GAMM</name>
<dbReference type="AlphaFoldDB" id="A0A0X8HFE3"/>
<feature type="transmembrane region" description="Helical" evidence="1">
    <location>
        <begin position="32"/>
        <end position="60"/>
    </location>
</feature>
<evidence type="ECO:0000313" key="3">
    <source>
        <dbReference type="Proteomes" id="UP000063387"/>
    </source>
</evidence>
<gene>
    <name evidence="2" type="ORF">LOKO_02576</name>
</gene>
<feature type="transmembrane region" description="Helical" evidence="1">
    <location>
        <begin position="66"/>
        <end position="90"/>
    </location>
</feature>
<dbReference type="Proteomes" id="UP000063387">
    <property type="component" value="Chromosome"/>
</dbReference>
<sequence length="95" mass="10187">MILYAVMGAGGVLLLLTDAAPWIYLRRHRMLLHLLLSSGMALFLAVALGGMLMTGVFFAIPLHLAPMLIMAVEVATGLSIALMLMAFYLLGEPGQ</sequence>
<keyword evidence="1" id="KW-0812">Transmembrane</keyword>
<dbReference type="KEGG" id="hco:LOKO_02576"/>
<accession>A0A0X8HFE3</accession>
<organism evidence="2 3">
    <name type="scientific">Halomonas chromatireducens</name>
    <dbReference type="NCBI Taxonomy" id="507626"/>
    <lineage>
        <taxon>Bacteria</taxon>
        <taxon>Pseudomonadati</taxon>
        <taxon>Pseudomonadota</taxon>
        <taxon>Gammaproteobacteria</taxon>
        <taxon>Oceanospirillales</taxon>
        <taxon>Halomonadaceae</taxon>
        <taxon>Halomonas</taxon>
    </lineage>
</organism>
<keyword evidence="3" id="KW-1185">Reference proteome</keyword>